<reference evidence="2" key="1">
    <citation type="submission" date="2019-08" db="EMBL/GenBank/DDBJ databases">
        <authorList>
            <person name="Kucharzyk K."/>
            <person name="Murdoch R.W."/>
            <person name="Higgins S."/>
            <person name="Loffler F."/>
        </authorList>
    </citation>
    <scope>NUCLEOTIDE SEQUENCE</scope>
</reference>
<proteinExistence type="predicted"/>
<protein>
    <submittedName>
        <fullName evidence="2">Uncharacterized protein</fullName>
    </submittedName>
</protein>
<feature type="region of interest" description="Disordered" evidence="1">
    <location>
        <begin position="1"/>
        <end position="20"/>
    </location>
</feature>
<dbReference type="EMBL" id="VSSQ01009502">
    <property type="protein sequence ID" value="MPM41815.1"/>
    <property type="molecule type" value="Genomic_DNA"/>
</dbReference>
<name>A0A644ZLQ0_9ZZZZ</name>
<organism evidence="2">
    <name type="scientific">bioreactor metagenome</name>
    <dbReference type="NCBI Taxonomy" id="1076179"/>
    <lineage>
        <taxon>unclassified sequences</taxon>
        <taxon>metagenomes</taxon>
        <taxon>ecological metagenomes</taxon>
    </lineage>
</organism>
<comment type="caution">
    <text evidence="2">The sequence shown here is derived from an EMBL/GenBank/DDBJ whole genome shotgun (WGS) entry which is preliminary data.</text>
</comment>
<accession>A0A644ZLQ0</accession>
<evidence type="ECO:0000313" key="2">
    <source>
        <dbReference type="EMBL" id="MPM41815.1"/>
    </source>
</evidence>
<evidence type="ECO:0000256" key="1">
    <source>
        <dbReference type="SAM" id="MobiDB-lite"/>
    </source>
</evidence>
<dbReference type="AlphaFoldDB" id="A0A644ZLQ0"/>
<gene>
    <name evidence="2" type="ORF">SDC9_88475</name>
</gene>
<sequence length="62" mass="7273">MSNSFTESSAKYAVEQDHKNKSANPEIRYLIFKLMFKRCVTANTVPLENLKIFSFVYQMLHL</sequence>